<evidence type="ECO:0000256" key="1">
    <source>
        <dbReference type="ARBA" id="ARBA00023015"/>
    </source>
</evidence>
<evidence type="ECO:0000256" key="3">
    <source>
        <dbReference type="ARBA" id="ARBA00023163"/>
    </source>
</evidence>
<protein>
    <submittedName>
        <fullName evidence="5">DNA-binding GntR family transcriptional regulator</fullName>
    </submittedName>
</protein>
<comment type="caution">
    <text evidence="5">The sequence shown here is derived from an EMBL/GenBank/DDBJ whole genome shotgun (WGS) entry which is preliminary data.</text>
</comment>
<dbReference type="SMART" id="SM00895">
    <property type="entry name" value="FCD"/>
    <property type="match status" value="1"/>
</dbReference>
<keyword evidence="6" id="KW-1185">Reference proteome</keyword>
<feature type="domain" description="HTH gntR-type" evidence="4">
    <location>
        <begin position="1"/>
        <end position="68"/>
    </location>
</feature>
<dbReference type="AlphaFoldDB" id="A0A7W7G2L6"/>
<dbReference type="InterPro" id="IPR011711">
    <property type="entry name" value="GntR_C"/>
</dbReference>
<dbReference type="Pfam" id="PF00392">
    <property type="entry name" value="GntR"/>
    <property type="match status" value="1"/>
</dbReference>
<proteinExistence type="predicted"/>
<name>A0A7W7G2L6_9ACTN</name>
<dbReference type="PANTHER" id="PTHR43537">
    <property type="entry name" value="TRANSCRIPTIONAL REGULATOR, GNTR FAMILY"/>
    <property type="match status" value="1"/>
</dbReference>
<accession>A0A7W7G2L6</accession>
<dbReference type="Gene3D" id="1.20.120.530">
    <property type="entry name" value="GntR ligand-binding domain-like"/>
    <property type="match status" value="1"/>
</dbReference>
<keyword evidence="3" id="KW-0804">Transcription</keyword>
<dbReference type="Pfam" id="PF07729">
    <property type="entry name" value="FCD"/>
    <property type="match status" value="1"/>
</dbReference>
<keyword evidence="1" id="KW-0805">Transcription regulation</keyword>
<evidence type="ECO:0000256" key="2">
    <source>
        <dbReference type="ARBA" id="ARBA00023125"/>
    </source>
</evidence>
<dbReference type="PROSITE" id="PS50949">
    <property type="entry name" value="HTH_GNTR"/>
    <property type="match status" value="1"/>
</dbReference>
<dbReference type="InterPro" id="IPR000524">
    <property type="entry name" value="Tscrpt_reg_HTH_GntR"/>
</dbReference>
<evidence type="ECO:0000259" key="4">
    <source>
        <dbReference type="PROSITE" id="PS50949"/>
    </source>
</evidence>
<keyword evidence="2 5" id="KW-0238">DNA-binding</keyword>
<evidence type="ECO:0000313" key="6">
    <source>
        <dbReference type="Proteomes" id="UP000542742"/>
    </source>
</evidence>
<gene>
    <name evidence="5" type="ORF">BKA14_003937</name>
</gene>
<dbReference type="GO" id="GO:0003677">
    <property type="term" value="F:DNA binding"/>
    <property type="evidence" value="ECO:0007669"/>
    <property type="project" value="UniProtKB-KW"/>
</dbReference>
<dbReference type="Proteomes" id="UP000542742">
    <property type="component" value="Unassembled WGS sequence"/>
</dbReference>
<dbReference type="InterPro" id="IPR008920">
    <property type="entry name" value="TF_FadR/GntR_C"/>
</dbReference>
<sequence length="212" mass="23303">MTPSERVYAALRTAVLRGEFRPQQALKPQELATAHGVSLAVAREALLRLVGEGLADRLPNRGFAVPAATAERWQQIAEARAIVEPATLRLSLARGDLEWEAAVRAAHHRLAGTPHFDREGDTHLSDAWSEAHRLFHRTLLSACGNQVLLESFDRLWTASELTRRWSAHGDLGRDAAAEHAALEAAALSRDADQAADLLRRHVLRTAESLPKT</sequence>
<organism evidence="5 6">
    <name type="scientific">Paractinoplanes abujensis</name>
    <dbReference type="NCBI Taxonomy" id="882441"/>
    <lineage>
        <taxon>Bacteria</taxon>
        <taxon>Bacillati</taxon>
        <taxon>Actinomycetota</taxon>
        <taxon>Actinomycetes</taxon>
        <taxon>Micromonosporales</taxon>
        <taxon>Micromonosporaceae</taxon>
        <taxon>Paractinoplanes</taxon>
    </lineage>
</organism>
<dbReference type="SMART" id="SM00345">
    <property type="entry name" value="HTH_GNTR"/>
    <property type="match status" value="1"/>
</dbReference>
<evidence type="ECO:0000313" key="5">
    <source>
        <dbReference type="EMBL" id="MBB4693789.1"/>
    </source>
</evidence>
<dbReference type="SUPFAM" id="SSF46785">
    <property type="entry name" value="Winged helix' DNA-binding domain"/>
    <property type="match status" value="1"/>
</dbReference>
<dbReference type="RefSeq" id="WP_239093000.1">
    <property type="nucleotide sequence ID" value="NZ_BOMC01000053.1"/>
</dbReference>
<dbReference type="InterPro" id="IPR036388">
    <property type="entry name" value="WH-like_DNA-bd_sf"/>
</dbReference>
<dbReference type="EMBL" id="JACHMF010000001">
    <property type="protein sequence ID" value="MBB4693789.1"/>
    <property type="molecule type" value="Genomic_DNA"/>
</dbReference>
<dbReference type="Gene3D" id="1.10.10.10">
    <property type="entry name" value="Winged helix-like DNA-binding domain superfamily/Winged helix DNA-binding domain"/>
    <property type="match status" value="1"/>
</dbReference>
<dbReference type="InterPro" id="IPR036390">
    <property type="entry name" value="WH_DNA-bd_sf"/>
</dbReference>
<dbReference type="GO" id="GO:0003700">
    <property type="term" value="F:DNA-binding transcription factor activity"/>
    <property type="evidence" value="ECO:0007669"/>
    <property type="project" value="InterPro"/>
</dbReference>
<reference evidence="5 6" key="1">
    <citation type="submission" date="2020-08" db="EMBL/GenBank/DDBJ databases">
        <title>Sequencing the genomes of 1000 actinobacteria strains.</title>
        <authorList>
            <person name="Klenk H.-P."/>
        </authorList>
    </citation>
    <scope>NUCLEOTIDE SEQUENCE [LARGE SCALE GENOMIC DNA]</scope>
    <source>
        <strain evidence="5 6">DSM 45518</strain>
    </source>
</reference>
<dbReference type="PANTHER" id="PTHR43537:SF24">
    <property type="entry name" value="GLUCONATE OPERON TRANSCRIPTIONAL REPRESSOR"/>
    <property type="match status" value="1"/>
</dbReference>
<dbReference type="SUPFAM" id="SSF48008">
    <property type="entry name" value="GntR ligand-binding domain-like"/>
    <property type="match status" value="1"/>
</dbReference>